<evidence type="ECO:0000313" key="3">
    <source>
        <dbReference type="Proteomes" id="UP000321798"/>
    </source>
</evidence>
<evidence type="ECO:0000313" key="2">
    <source>
        <dbReference type="EMBL" id="GEP67820.1"/>
    </source>
</evidence>
<dbReference type="InterPro" id="IPR012654">
    <property type="entry name" value="CHP02391"/>
</dbReference>
<feature type="domain" description="Conserved hypothetical protein CHP02391" evidence="1">
    <location>
        <begin position="119"/>
        <end position="243"/>
    </location>
</feature>
<dbReference type="Pfam" id="PF09509">
    <property type="entry name" value="Hypoth_Ymh"/>
    <property type="match status" value="1"/>
</dbReference>
<sequence>MSVRSGTMCSMRKLDTEWATQEIDKFLHVTAQTSVDMGPGVVYFGTVMRGPKTEAAAAAHVVEQILDRVLPGWSRERPEKDKEYRWLRDQAARGKTALLREAELAEKLGDNAPEMDAANLHPWSWENGRSYWNTGHYHQAVMQAAIRINAETQAKLGRMDVSETDLFNQAFSLSAPTTDVPRLRLMDDDGSKTYKNVHRGAMAFAEGLYAAIRNPGMHVPHDGGEEQLALEQLAAFSLLARWVDQAKVERP</sequence>
<keyword evidence="3" id="KW-1185">Reference proteome</keyword>
<name>A0A512P9F6_9CELL</name>
<evidence type="ECO:0000259" key="1">
    <source>
        <dbReference type="Pfam" id="PF09509"/>
    </source>
</evidence>
<comment type="caution">
    <text evidence="2">The sequence shown here is derived from an EMBL/GenBank/DDBJ whole genome shotgun (WGS) entry which is preliminary data.</text>
</comment>
<gene>
    <name evidence="2" type="ORF">CSO01_05350</name>
</gene>
<accession>A0A512P9F6</accession>
<organism evidence="2 3">
    <name type="scientific">Cellulomonas soli</name>
    <dbReference type="NCBI Taxonomy" id="931535"/>
    <lineage>
        <taxon>Bacteria</taxon>
        <taxon>Bacillati</taxon>
        <taxon>Actinomycetota</taxon>
        <taxon>Actinomycetes</taxon>
        <taxon>Micrococcales</taxon>
        <taxon>Cellulomonadaceae</taxon>
        <taxon>Cellulomonas</taxon>
    </lineage>
</organism>
<dbReference type="EMBL" id="BKAL01000002">
    <property type="protein sequence ID" value="GEP67820.1"/>
    <property type="molecule type" value="Genomic_DNA"/>
</dbReference>
<protein>
    <recommendedName>
        <fullName evidence="1">Conserved hypothetical protein CHP02391 domain-containing protein</fullName>
    </recommendedName>
</protein>
<dbReference type="AlphaFoldDB" id="A0A512P9F6"/>
<proteinExistence type="predicted"/>
<reference evidence="2 3" key="1">
    <citation type="submission" date="2019-07" db="EMBL/GenBank/DDBJ databases">
        <title>Whole genome shotgun sequence of Cellulomonas soli NBRC 109434.</title>
        <authorList>
            <person name="Hosoyama A."/>
            <person name="Uohara A."/>
            <person name="Ohji S."/>
            <person name="Ichikawa N."/>
        </authorList>
    </citation>
    <scope>NUCLEOTIDE SEQUENCE [LARGE SCALE GENOMIC DNA]</scope>
    <source>
        <strain evidence="2 3">NBRC 109434</strain>
    </source>
</reference>
<dbReference type="Proteomes" id="UP000321798">
    <property type="component" value="Unassembled WGS sequence"/>
</dbReference>